<dbReference type="Proteomes" id="UP000499080">
    <property type="component" value="Unassembled WGS sequence"/>
</dbReference>
<gene>
    <name evidence="2" type="ORF">AVEN_98708_1</name>
</gene>
<evidence type="ECO:0000313" key="2">
    <source>
        <dbReference type="EMBL" id="GBN48722.1"/>
    </source>
</evidence>
<comment type="caution">
    <text evidence="2">The sequence shown here is derived from an EMBL/GenBank/DDBJ whole genome shotgun (WGS) entry which is preliminary data.</text>
</comment>
<name>A0A4Y2PC99_ARAVE</name>
<dbReference type="EMBL" id="BGPR01010920">
    <property type="protein sequence ID" value="GBN48722.1"/>
    <property type="molecule type" value="Genomic_DNA"/>
</dbReference>
<feature type="compositionally biased region" description="Polar residues" evidence="1">
    <location>
        <begin position="12"/>
        <end position="28"/>
    </location>
</feature>
<proteinExistence type="predicted"/>
<dbReference type="AlphaFoldDB" id="A0A4Y2PC99"/>
<evidence type="ECO:0000256" key="1">
    <source>
        <dbReference type="SAM" id="MobiDB-lite"/>
    </source>
</evidence>
<keyword evidence="3" id="KW-1185">Reference proteome</keyword>
<evidence type="ECO:0000313" key="3">
    <source>
        <dbReference type="Proteomes" id="UP000499080"/>
    </source>
</evidence>
<feature type="region of interest" description="Disordered" evidence="1">
    <location>
        <begin position="1"/>
        <end position="39"/>
    </location>
</feature>
<protein>
    <submittedName>
        <fullName evidence="2">Uncharacterized protein</fullName>
    </submittedName>
</protein>
<reference evidence="2 3" key="1">
    <citation type="journal article" date="2019" name="Sci. Rep.">
        <title>Orb-weaving spider Araneus ventricosus genome elucidates the spidroin gene catalogue.</title>
        <authorList>
            <person name="Kono N."/>
            <person name="Nakamura H."/>
            <person name="Ohtoshi R."/>
            <person name="Moran D.A.P."/>
            <person name="Shinohara A."/>
            <person name="Yoshida Y."/>
            <person name="Fujiwara M."/>
            <person name="Mori M."/>
            <person name="Tomita M."/>
            <person name="Arakawa K."/>
        </authorList>
    </citation>
    <scope>NUCLEOTIDE SEQUENCE [LARGE SCALE GENOMIC DNA]</scope>
</reference>
<feature type="compositionally biased region" description="Basic and acidic residues" evidence="1">
    <location>
        <begin position="1"/>
        <end position="11"/>
    </location>
</feature>
<organism evidence="2 3">
    <name type="scientific">Araneus ventricosus</name>
    <name type="common">Orbweaver spider</name>
    <name type="synonym">Epeira ventricosa</name>
    <dbReference type="NCBI Taxonomy" id="182803"/>
    <lineage>
        <taxon>Eukaryota</taxon>
        <taxon>Metazoa</taxon>
        <taxon>Ecdysozoa</taxon>
        <taxon>Arthropoda</taxon>
        <taxon>Chelicerata</taxon>
        <taxon>Arachnida</taxon>
        <taxon>Araneae</taxon>
        <taxon>Araneomorphae</taxon>
        <taxon>Entelegynae</taxon>
        <taxon>Araneoidea</taxon>
        <taxon>Araneidae</taxon>
        <taxon>Araneus</taxon>
    </lineage>
</organism>
<sequence>MRAILNRDHITRTTPGLSPSLQASTPHHTSVPVDSGPMGGSVVDTTPAGGCLDTADDLTCDRFHTRRVDSGIGFRTQYPQAPKPLGHRGPKNKQHFQNKGDFMLQMASENIVTLLTLNKF</sequence>
<accession>A0A4Y2PC99</accession>